<accession>A0AAN6YTT4</accession>
<dbReference type="AlphaFoldDB" id="A0AAN6YTT4"/>
<organism evidence="1 2">
    <name type="scientific">Canariomyces notabilis</name>
    <dbReference type="NCBI Taxonomy" id="2074819"/>
    <lineage>
        <taxon>Eukaryota</taxon>
        <taxon>Fungi</taxon>
        <taxon>Dikarya</taxon>
        <taxon>Ascomycota</taxon>
        <taxon>Pezizomycotina</taxon>
        <taxon>Sordariomycetes</taxon>
        <taxon>Sordariomycetidae</taxon>
        <taxon>Sordariales</taxon>
        <taxon>Chaetomiaceae</taxon>
        <taxon>Canariomyces</taxon>
    </lineage>
</organism>
<reference evidence="1" key="2">
    <citation type="submission" date="2023-05" db="EMBL/GenBank/DDBJ databases">
        <authorList>
            <consortium name="Lawrence Berkeley National Laboratory"/>
            <person name="Steindorff A."/>
            <person name="Hensen N."/>
            <person name="Bonometti L."/>
            <person name="Westerberg I."/>
            <person name="Brannstrom I.O."/>
            <person name="Guillou S."/>
            <person name="Cros-Aarteil S."/>
            <person name="Calhoun S."/>
            <person name="Haridas S."/>
            <person name="Kuo A."/>
            <person name="Mondo S."/>
            <person name="Pangilinan J."/>
            <person name="Riley R."/>
            <person name="Labutti K."/>
            <person name="Andreopoulos B."/>
            <person name="Lipzen A."/>
            <person name="Chen C."/>
            <person name="Yanf M."/>
            <person name="Daum C."/>
            <person name="Ng V."/>
            <person name="Clum A."/>
            <person name="Ohm R."/>
            <person name="Martin F."/>
            <person name="Silar P."/>
            <person name="Natvig D."/>
            <person name="Lalanne C."/>
            <person name="Gautier V."/>
            <person name="Ament-Velasquez S.L."/>
            <person name="Kruys A."/>
            <person name="Hutchinson M.I."/>
            <person name="Powell A.J."/>
            <person name="Barry K."/>
            <person name="Miller A.N."/>
            <person name="Grigoriev I.V."/>
            <person name="Debuchy R."/>
            <person name="Gladieux P."/>
            <person name="Thoren M.H."/>
            <person name="Johannesson H."/>
        </authorList>
    </citation>
    <scope>NUCLEOTIDE SEQUENCE</scope>
    <source>
        <strain evidence="1">CBS 508.74</strain>
    </source>
</reference>
<comment type="caution">
    <text evidence="1">The sequence shown here is derived from an EMBL/GenBank/DDBJ whole genome shotgun (WGS) entry which is preliminary data.</text>
</comment>
<dbReference type="RefSeq" id="XP_064671411.1">
    <property type="nucleotide sequence ID" value="XM_064810259.1"/>
</dbReference>
<dbReference type="GeneID" id="89934384"/>
<gene>
    <name evidence="1" type="ORF">N656DRAFT_602055</name>
</gene>
<evidence type="ECO:0000313" key="1">
    <source>
        <dbReference type="EMBL" id="KAK4113841.1"/>
    </source>
</evidence>
<reference evidence="1" key="1">
    <citation type="journal article" date="2023" name="Mol. Phylogenet. Evol.">
        <title>Genome-scale phylogeny and comparative genomics of the fungal order Sordariales.</title>
        <authorList>
            <person name="Hensen N."/>
            <person name="Bonometti L."/>
            <person name="Westerberg I."/>
            <person name="Brannstrom I.O."/>
            <person name="Guillou S."/>
            <person name="Cros-Aarteil S."/>
            <person name="Calhoun S."/>
            <person name="Haridas S."/>
            <person name="Kuo A."/>
            <person name="Mondo S."/>
            <person name="Pangilinan J."/>
            <person name="Riley R."/>
            <person name="LaButti K."/>
            <person name="Andreopoulos B."/>
            <person name="Lipzen A."/>
            <person name="Chen C."/>
            <person name="Yan M."/>
            <person name="Daum C."/>
            <person name="Ng V."/>
            <person name="Clum A."/>
            <person name="Steindorff A."/>
            <person name="Ohm R.A."/>
            <person name="Martin F."/>
            <person name="Silar P."/>
            <person name="Natvig D.O."/>
            <person name="Lalanne C."/>
            <person name="Gautier V."/>
            <person name="Ament-Velasquez S.L."/>
            <person name="Kruys A."/>
            <person name="Hutchinson M.I."/>
            <person name="Powell A.J."/>
            <person name="Barry K."/>
            <person name="Miller A.N."/>
            <person name="Grigoriev I.V."/>
            <person name="Debuchy R."/>
            <person name="Gladieux P."/>
            <person name="Hiltunen Thoren M."/>
            <person name="Johannesson H."/>
        </authorList>
    </citation>
    <scope>NUCLEOTIDE SEQUENCE</scope>
    <source>
        <strain evidence="1">CBS 508.74</strain>
    </source>
</reference>
<proteinExistence type="predicted"/>
<keyword evidence="2" id="KW-1185">Reference proteome</keyword>
<dbReference type="EMBL" id="MU853338">
    <property type="protein sequence ID" value="KAK4113841.1"/>
    <property type="molecule type" value="Genomic_DNA"/>
</dbReference>
<evidence type="ECO:0000313" key="2">
    <source>
        <dbReference type="Proteomes" id="UP001302812"/>
    </source>
</evidence>
<protein>
    <submittedName>
        <fullName evidence="1">Uncharacterized protein</fullName>
    </submittedName>
</protein>
<sequence length="80" mass="9109">MYRIVLHMLTQGRLNHKLVPQNSWLIVAMLDANRDSNEPHNSVQAQSIPTLKPLLKPYASSAQFERIETCPHMPSHMSMG</sequence>
<dbReference type="Proteomes" id="UP001302812">
    <property type="component" value="Unassembled WGS sequence"/>
</dbReference>
<name>A0AAN6YTT4_9PEZI</name>